<feature type="active site" description="Proton donor" evidence="7">
    <location>
        <position position="66"/>
    </location>
</feature>
<feature type="binding site" evidence="7">
    <location>
        <position position="37"/>
    </location>
    <ligand>
        <name>substrate</name>
    </ligand>
</feature>
<dbReference type="NCBIfam" id="TIGR01740">
    <property type="entry name" value="pyrF"/>
    <property type="match status" value="1"/>
</dbReference>
<evidence type="ECO:0000256" key="7">
    <source>
        <dbReference type="HAMAP-Rule" id="MF_01200"/>
    </source>
</evidence>
<dbReference type="Proteomes" id="UP001250932">
    <property type="component" value="Unassembled WGS sequence"/>
</dbReference>
<evidence type="ECO:0000256" key="5">
    <source>
        <dbReference type="ARBA" id="ARBA00023239"/>
    </source>
</evidence>
<dbReference type="SMART" id="SM00934">
    <property type="entry name" value="OMPdecase"/>
    <property type="match status" value="1"/>
</dbReference>
<dbReference type="InterPro" id="IPR013785">
    <property type="entry name" value="Aldolase_TIM"/>
</dbReference>
<evidence type="ECO:0000256" key="1">
    <source>
        <dbReference type="ARBA" id="ARBA00002356"/>
    </source>
</evidence>
<dbReference type="SUPFAM" id="SSF51366">
    <property type="entry name" value="Ribulose-phoshate binding barrel"/>
    <property type="match status" value="1"/>
</dbReference>
<evidence type="ECO:0000313" key="10">
    <source>
        <dbReference type="EMBL" id="MDT7043317.1"/>
    </source>
</evidence>
<comment type="function">
    <text evidence="1 7">Catalyzes the decarboxylation of orotidine 5'-monophosphate (OMP) to uridine 5'-monophosphate (UMP).</text>
</comment>
<dbReference type="NCBIfam" id="NF001273">
    <property type="entry name" value="PRK00230.1"/>
    <property type="match status" value="1"/>
</dbReference>
<dbReference type="RefSeq" id="WP_313833885.1">
    <property type="nucleotide sequence ID" value="NZ_JAQOUE010000001.1"/>
</dbReference>
<evidence type="ECO:0000256" key="3">
    <source>
        <dbReference type="ARBA" id="ARBA00022793"/>
    </source>
</evidence>
<feature type="binding site" evidence="7">
    <location>
        <position position="190"/>
    </location>
    <ligand>
        <name>substrate</name>
    </ligand>
</feature>
<organism evidence="10 11">
    <name type="scientific">Candidatus Nitronereus thalassa</name>
    <dbReference type="NCBI Taxonomy" id="3020898"/>
    <lineage>
        <taxon>Bacteria</taxon>
        <taxon>Pseudomonadati</taxon>
        <taxon>Nitrospirota</taxon>
        <taxon>Nitrospiria</taxon>
        <taxon>Nitrospirales</taxon>
        <taxon>Nitrospiraceae</taxon>
        <taxon>Candidatus Nitronereus</taxon>
    </lineage>
</organism>
<accession>A0ABU3KAU0</accession>
<comment type="subunit">
    <text evidence="7">Homodimer.</text>
</comment>
<dbReference type="Gene3D" id="3.20.20.70">
    <property type="entry name" value="Aldolase class I"/>
    <property type="match status" value="1"/>
</dbReference>
<dbReference type="EC" id="4.1.1.23" evidence="7"/>
<keyword evidence="4 7" id="KW-0665">Pyrimidine biosynthesis</keyword>
<evidence type="ECO:0000256" key="6">
    <source>
        <dbReference type="ARBA" id="ARBA00049157"/>
    </source>
</evidence>
<sequence length="239" mass="25610">MSTINAHDRLMVALDVPDLGGAEMLLDQLQDSVRVVKIGLELFTGVGPAIVRLAQDRGYRVFLDLKFFDIGETVKRATALVADLGVQFLTVHAHRKTMQAAMAGRGETPELKILAVTVLTNFDIEDVQESGSPWTISELVVARAKAAAEVGCYGVVASGQEPKAIRQAVGESLAIVTPGVRPVGTATHDQARVTTPSQAIEQGANYLVVGRPIRDAADPQLAAREIISEMQAAFNRRIS</sequence>
<name>A0ABU3KAU0_9BACT</name>
<evidence type="ECO:0000256" key="2">
    <source>
        <dbReference type="ARBA" id="ARBA00004861"/>
    </source>
</evidence>
<keyword evidence="3 7" id="KW-0210">Decarboxylase</keyword>
<evidence type="ECO:0000256" key="4">
    <source>
        <dbReference type="ARBA" id="ARBA00022975"/>
    </source>
</evidence>
<dbReference type="EMBL" id="JAQOUE010000001">
    <property type="protein sequence ID" value="MDT7043317.1"/>
    <property type="molecule type" value="Genomic_DNA"/>
</dbReference>
<evidence type="ECO:0000256" key="8">
    <source>
        <dbReference type="RuleBase" id="RU000512"/>
    </source>
</evidence>
<comment type="similarity">
    <text evidence="7">Belongs to the OMP decarboxylase family. Type 1 subfamily.</text>
</comment>
<dbReference type="Pfam" id="PF00215">
    <property type="entry name" value="OMPdecase"/>
    <property type="match status" value="1"/>
</dbReference>
<keyword evidence="5 7" id="KW-0456">Lyase</keyword>
<comment type="caution">
    <text evidence="10">The sequence shown here is derived from an EMBL/GenBank/DDBJ whole genome shotgun (WGS) entry which is preliminary data.</text>
</comment>
<dbReference type="PANTHER" id="PTHR32119:SF2">
    <property type="entry name" value="OROTIDINE 5'-PHOSPHATE DECARBOXYLASE"/>
    <property type="match status" value="1"/>
</dbReference>
<dbReference type="InterPro" id="IPR014732">
    <property type="entry name" value="OMPdecase"/>
</dbReference>
<feature type="binding site" evidence="7">
    <location>
        <position position="120"/>
    </location>
    <ligand>
        <name>substrate</name>
    </ligand>
</feature>
<protein>
    <recommendedName>
        <fullName evidence="7">Orotidine 5'-phosphate decarboxylase</fullName>
        <ecNumber evidence="7">4.1.1.23</ecNumber>
    </recommendedName>
    <alternativeName>
        <fullName evidence="7">OMP decarboxylase</fullName>
        <shortName evidence="7">OMPDCase</shortName>
        <shortName evidence="7">OMPdecase</shortName>
    </alternativeName>
</protein>
<dbReference type="InterPro" id="IPR011060">
    <property type="entry name" value="RibuloseP-bd_barrel"/>
</dbReference>
<keyword evidence="11" id="KW-1185">Reference proteome</keyword>
<dbReference type="PROSITE" id="PS00156">
    <property type="entry name" value="OMPDECASE"/>
    <property type="match status" value="1"/>
</dbReference>
<feature type="binding site" evidence="7">
    <location>
        <position position="211"/>
    </location>
    <ligand>
        <name>substrate</name>
    </ligand>
</feature>
<feature type="binding site" evidence="7">
    <location>
        <begin position="64"/>
        <end position="73"/>
    </location>
    <ligand>
        <name>substrate</name>
    </ligand>
</feature>
<feature type="binding site" evidence="7">
    <location>
        <position position="15"/>
    </location>
    <ligand>
        <name>substrate</name>
    </ligand>
</feature>
<feature type="binding site" evidence="7">
    <location>
        <position position="210"/>
    </location>
    <ligand>
        <name>substrate</name>
    </ligand>
</feature>
<dbReference type="GO" id="GO:0004590">
    <property type="term" value="F:orotidine-5'-phosphate decarboxylase activity"/>
    <property type="evidence" value="ECO:0007669"/>
    <property type="project" value="UniProtKB-EC"/>
</dbReference>
<proteinExistence type="inferred from homology"/>
<gene>
    <name evidence="7 10" type="primary">pyrF</name>
    <name evidence="10" type="ORF">PPG34_13230</name>
</gene>
<reference evidence="10 11" key="1">
    <citation type="journal article" date="2023" name="ISME J.">
        <title>Cultivation and genomic characterization of novel and ubiquitous marine nitrite-oxidizing bacteria from the Nitrospirales.</title>
        <authorList>
            <person name="Mueller A.J."/>
            <person name="Daebeler A."/>
            <person name="Herbold C.W."/>
            <person name="Kirkegaard R.H."/>
            <person name="Daims H."/>
        </authorList>
    </citation>
    <scope>NUCLEOTIDE SEQUENCE [LARGE SCALE GENOMIC DNA]</scope>
    <source>
        <strain evidence="10 11">EB</strain>
    </source>
</reference>
<feature type="binding site" evidence="7">
    <location>
        <position position="181"/>
    </location>
    <ligand>
        <name>substrate</name>
    </ligand>
</feature>
<evidence type="ECO:0000259" key="9">
    <source>
        <dbReference type="SMART" id="SM00934"/>
    </source>
</evidence>
<dbReference type="InterPro" id="IPR047596">
    <property type="entry name" value="OMPdecase_bac"/>
</dbReference>
<dbReference type="CDD" id="cd04725">
    <property type="entry name" value="OMP_decarboxylase_like"/>
    <property type="match status" value="1"/>
</dbReference>
<feature type="domain" description="Orotidine 5'-phosphate decarboxylase" evidence="9">
    <location>
        <begin position="9"/>
        <end position="226"/>
    </location>
</feature>
<comment type="catalytic activity">
    <reaction evidence="6 7 8">
        <text>orotidine 5'-phosphate + H(+) = UMP + CO2</text>
        <dbReference type="Rhea" id="RHEA:11596"/>
        <dbReference type="ChEBI" id="CHEBI:15378"/>
        <dbReference type="ChEBI" id="CHEBI:16526"/>
        <dbReference type="ChEBI" id="CHEBI:57538"/>
        <dbReference type="ChEBI" id="CHEBI:57865"/>
        <dbReference type="EC" id="4.1.1.23"/>
    </reaction>
</comment>
<comment type="pathway">
    <text evidence="2 7 8">Pyrimidine metabolism; UMP biosynthesis via de novo pathway; UMP from orotate: step 2/2.</text>
</comment>
<evidence type="ECO:0000313" key="11">
    <source>
        <dbReference type="Proteomes" id="UP001250932"/>
    </source>
</evidence>
<dbReference type="HAMAP" id="MF_01200_B">
    <property type="entry name" value="OMPdecase_type1_B"/>
    <property type="match status" value="1"/>
</dbReference>
<dbReference type="InterPro" id="IPR001754">
    <property type="entry name" value="OMPdeCOase_dom"/>
</dbReference>
<dbReference type="InterPro" id="IPR018089">
    <property type="entry name" value="OMPdecase_AS"/>
</dbReference>
<dbReference type="PANTHER" id="PTHR32119">
    <property type="entry name" value="OROTIDINE 5'-PHOSPHATE DECARBOXYLASE"/>
    <property type="match status" value="1"/>
</dbReference>